<feature type="transmembrane region" description="Helical" evidence="17">
    <location>
        <begin position="99"/>
        <end position="119"/>
    </location>
</feature>
<evidence type="ECO:0000256" key="8">
    <source>
        <dbReference type="ARBA" id="ARBA00022840"/>
    </source>
</evidence>
<keyword evidence="22" id="KW-1185">Reference proteome</keyword>
<evidence type="ECO:0000256" key="16">
    <source>
        <dbReference type="ARBA" id="ARBA00049499"/>
    </source>
</evidence>
<dbReference type="GO" id="GO:0016887">
    <property type="term" value="F:ATP hydrolysis activity"/>
    <property type="evidence" value="ECO:0007669"/>
    <property type="project" value="InterPro"/>
</dbReference>
<dbReference type="GO" id="GO:0005524">
    <property type="term" value="F:ATP binding"/>
    <property type="evidence" value="ECO:0007669"/>
    <property type="project" value="UniProtKB-KW"/>
</dbReference>
<dbReference type="PANTHER" id="PTHR24093">
    <property type="entry name" value="CATION TRANSPORTING ATPASE"/>
    <property type="match status" value="1"/>
</dbReference>
<evidence type="ECO:0000256" key="13">
    <source>
        <dbReference type="ARBA" id="ARBA00023065"/>
    </source>
</evidence>
<evidence type="ECO:0000256" key="15">
    <source>
        <dbReference type="ARBA" id="ARBA00023201"/>
    </source>
</evidence>
<keyword evidence="12" id="KW-0915">Sodium</keyword>
<dbReference type="FunFam" id="2.70.150.10:FF:000061">
    <property type="entry name" value="Calcium-transporting ATPase"/>
    <property type="match status" value="1"/>
</dbReference>
<dbReference type="Pfam" id="PF13246">
    <property type="entry name" value="Cation_ATPase"/>
    <property type="match status" value="1"/>
</dbReference>
<dbReference type="PANTHER" id="PTHR24093:SF369">
    <property type="entry name" value="CALCIUM-TRANSPORTING ATPASE"/>
    <property type="match status" value="1"/>
</dbReference>
<keyword evidence="5" id="KW-0479">Metal-binding</keyword>
<dbReference type="Pfam" id="PF00689">
    <property type="entry name" value="Cation_ATPase_C"/>
    <property type="match status" value="1"/>
</dbReference>
<keyword evidence="15" id="KW-0739">Sodium transport</keyword>
<feature type="transmembrane region" description="Helical" evidence="17">
    <location>
        <begin position="868"/>
        <end position="889"/>
    </location>
</feature>
<keyword evidence="13 17" id="KW-0406">Ion transport</keyword>
<feature type="transmembrane region" description="Helical" evidence="17">
    <location>
        <begin position="125"/>
        <end position="147"/>
    </location>
</feature>
<dbReference type="GO" id="GO:0008554">
    <property type="term" value="F:P-type sodium transporter activity"/>
    <property type="evidence" value="ECO:0007669"/>
    <property type="project" value="UniProtKB-EC"/>
</dbReference>
<evidence type="ECO:0000313" key="21">
    <source>
        <dbReference type="EMBL" id="CAD8054121.1"/>
    </source>
</evidence>
<keyword evidence="4 17" id="KW-0812">Transmembrane</keyword>
<dbReference type="EMBL" id="CAJJDN010000008">
    <property type="protein sequence ID" value="CAD8054121.1"/>
    <property type="molecule type" value="Genomic_DNA"/>
</dbReference>
<keyword evidence="8 17" id="KW-0067">ATP-binding</keyword>
<evidence type="ECO:0000259" key="19">
    <source>
        <dbReference type="Pfam" id="PF00689"/>
    </source>
</evidence>
<evidence type="ECO:0000256" key="10">
    <source>
        <dbReference type="ARBA" id="ARBA00022967"/>
    </source>
</evidence>
<dbReference type="InterPro" id="IPR059000">
    <property type="entry name" value="ATPase_P-type_domA"/>
</dbReference>
<comment type="function">
    <text evidence="17">Catalyzes the hydrolysis of ATP coupled with the transport of calcium.</text>
</comment>
<dbReference type="Pfam" id="PF00690">
    <property type="entry name" value="Cation_ATPase_N"/>
    <property type="match status" value="1"/>
</dbReference>
<comment type="caution">
    <text evidence="17">Lacks conserved residue(s) required for the propagation of feature annotation.</text>
</comment>
<accession>A0A8S1KIH2</accession>
<dbReference type="NCBIfam" id="TIGR01517">
    <property type="entry name" value="ATPase-IIB_Ca"/>
    <property type="match status" value="1"/>
</dbReference>
<evidence type="ECO:0000256" key="5">
    <source>
        <dbReference type="ARBA" id="ARBA00022723"/>
    </source>
</evidence>
<dbReference type="InterPro" id="IPR004014">
    <property type="entry name" value="ATPase_P-typ_cation-transptr_N"/>
</dbReference>
<dbReference type="FunFam" id="3.40.1110.10:FF:000270">
    <property type="match status" value="1"/>
</dbReference>
<comment type="similarity">
    <text evidence="17">Belongs to the cation transport ATPase (P-type) (TC 3.A.3) family.</text>
</comment>
<evidence type="ECO:0000259" key="18">
    <source>
        <dbReference type="Pfam" id="PF00122"/>
    </source>
</evidence>
<dbReference type="InterPro" id="IPR001757">
    <property type="entry name" value="P_typ_ATPase"/>
</dbReference>
<dbReference type="Pfam" id="PF00122">
    <property type="entry name" value="E1-E2_ATPase"/>
    <property type="match status" value="1"/>
</dbReference>
<keyword evidence="2 17" id="KW-0813">Transport</keyword>
<comment type="catalytic activity">
    <reaction evidence="16">
        <text>Na(+)(in) + ATP + H2O = Na(+)(out) + ADP + phosphate + H(+)</text>
        <dbReference type="Rhea" id="RHEA:14633"/>
        <dbReference type="ChEBI" id="CHEBI:15377"/>
        <dbReference type="ChEBI" id="CHEBI:15378"/>
        <dbReference type="ChEBI" id="CHEBI:29101"/>
        <dbReference type="ChEBI" id="CHEBI:30616"/>
        <dbReference type="ChEBI" id="CHEBI:43474"/>
        <dbReference type="ChEBI" id="CHEBI:456216"/>
        <dbReference type="EC" id="7.2.2.3"/>
    </reaction>
    <physiologicalReaction direction="left-to-right" evidence="16">
        <dbReference type="Rhea" id="RHEA:14634"/>
    </physiologicalReaction>
</comment>
<evidence type="ECO:0000256" key="12">
    <source>
        <dbReference type="ARBA" id="ARBA00023053"/>
    </source>
</evidence>
<dbReference type="GO" id="GO:0005388">
    <property type="term" value="F:P-type calcium transporter activity"/>
    <property type="evidence" value="ECO:0007669"/>
    <property type="project" value="UniProtKB-EC"/>
</dbReference>
<gene>
    <name evidence="21" type="ORF">PSON_ATCC_30995.1.T0080099</name>
</gene>
<feature type="domain" description="Cation-transporting P-type ATPase C-terminal" evidence="19">
    <location>
        <begin position="821"/>
        <end position="1100"/>
    </location>
</feature>
<reference evidence="21" key="1">
    <citation type="submission" date="2021-01" db="EMBL/GenBank/DDBJ databases">
        <authorList>
            <consortium name="Genoscope - CEA"/>
            <person name="William W."/>
        </authorList>
    </citation>
    <scope>NUCLEOTIDE SEQUENCE</scope>
</reference>
<feature type="transmembrane region" description="Helical" evidence="17">
    <location>
        <begin position="1045"/>
        <end position="1073"/>
    </location>
</feature>
<dbReference type="InterPro" id="IPR044492">
    <property type="entry name" value="P_typ_ATPase_HD_dom"/>
</dbReference>
<evidence type="ECO:0000256" key="14">
    <source>
        <dbReference type="ARBA" id="ARBA00023136"/>
    </source>
</evidence>
<dbReference type="InterPro" id="IPR006408">
    <property type="entry name" value="P-type_ATPase_IIB"/>
</dbReference>
<feature type="domain" description="P-type ATPase A" evidence="18">
    <location>
        <begin position="167"/>
        <end position="286"/>
    </location>
</feature>
<dbReference type="SFLD" id="SFLDS00003">
    <property type="entry name" value="Haloacid_Dehalogenase"/>
    <property type="match status" value="1"/>
</dbReference>
<dbReference type="GO" id="GO:0012505">
    <property type="term" value="C:endomembrane system"/>
    <property type="evidence" value="ECO:0007669"/>
    <property type="project" value="UniProtKB-SubCell"/>
</dbReference>
<feature type="transmembrane region" description="Helical" evidence="17">
    <location>
        <begin position="1079"/>
        <end position="1100"/>
    </location>
</feature>
<keyword evidence="7 17" id="KW-0106">Calcium</keyword>
<evidence type="ECO:0000256" key="11">
    <source>
        <dbReference type="ARBA" id="ARBA00022989"/>
    </source>
</evidence>
<keyword evidence="9" id="KW-0460">Magnesium</keyword>
<feature type="transmembrane region" description="Helical" evidence="17">
    <location>
        <begin position="348"/>
        <end position="372"/>
    </location>
</feature>
<dbReference type="EC" id="7.2.2.10" evidence="17"/>
<comment type="catalytic activity">
    <reaction evidence="17">
        <text>Ca(2+)(in) + ATP + H2O = Ca(2+)(out) + ADP + phosphate + H(+)</text>
        <dbReference type="Rhea" id="RHEA:18105"/>
        <dbReference type="ChEBI" id="CHEBI:15377"/>
        <dbReference type="ChEBI" id="CHEBI:15378"/>
        <dbReference type="ChEBI" id="CHEBI:29108"/>
        <dbReference type="ChEBI" id="CHEBI:30616"/>
        <dbReference type="ChEBI" id="CHEBI:43474"/>
        <dbReference type="ChEBI" id="CHEBI:456216"/>
        <dbReference type="EC" id="7.2.2.10"/>
    </reaction>
</comment>
<evidence type="ECO:0000256" key="17">
    <source>
        <dbReference type="RuleBase" id="RU361146"/>
    </source>
</evidence>
<evidence type="ECO:0000313" key="22">
    <source>
        <dbReference type="Proteomes" id="UP000692954"/>
    </source>
</evidence>
<keyword evidence="11 17" id="KW-1133">Transmembrane helix</keyword>
<evidence type="ECO:0000256" key="7">
    <source>
        <dbReference type="ARBA" id="ARBA00022837"/>
    </source>
</evidence>
<feature type="transmembrane region" description="Helical" evidence="17">
    <location>
        <begin position="1007"/>
        <end position="1024"/>
    </location>
</feature>
<dbReference type="InterPro" id="IPR006068">
    <property type="entry name" value="ATPase_P-typ_cation-transptr_C"/>
</dbReference>
<dbReference type="InterPro" id="IPR018303">
    <property type="entry name" value="ATPase_P-typ_P_site"/>
</dbReference>
<dbReference type="GO" id="GO:0005886">
    <property type="term" value="C:plasma membrane"/>
    <property type="evidence" value="ECO:0007669"/>
    <property type="project" value="TreeGrafter"/>
</dbReference>
<evidence type="ECO:0000256" key="2">
    <source>
        <dbReference type="ARBA" id="ARBA00022448"/>
    </source>
</evidence>
<comment type="caution">
    <text evidence="21">The sequence shown here is derived from an EMBL/GenBank/DDBJ whole genome shotgun (WGS) entry which is preliminary data.</text>
</comment>
<comment type="subcellular location">
    <subcellularLocation>
        <location evidence="1">Endomembrane system</location>
        <topology evidence="1">Multi-pass membrane protein</topology>
    </subcellularLocation>
    <subcellularLocation>
        <location evidence="17">Membrane</location>
        <topology evidence="17">Multi-pass membrane protein</topology>
    </subcellularLocation>
</comment>
<dbReference type="OrthoDB" id="3352408at2759"/>
<dbReference type="SFLD" id="SFLDF00027">
    <property type="entry name" value="p-type_atpase"/>
    <property type="match status" value="1"/>
</dbReference>
<dbReference type="AlphaFoldDB" id="A0A8S1KIH2"/>
<evidence type="ECO:0000256" key="9">
    <source>
        <dbReference type="ARBA" id="ARBA00022842"/>
    </source>
</evidence>
<name>A0A8S1KIH2_9CILI</name>
<proteinExistence type="inferred from homology"/>
<dbReference type="Proteomes" id="UP000692954">
    <property type="component" value="Unassembled WGS sequence"/>
</dbReference>
<keyword evidence="6 17" id="KW-0547">Nucleotide-binding</keyword>
<dbReference type="PROSITE" id="PS00154">
    <property type="entry name" value="ATPASE_E1_E2"/>
    <property type="match status" value="1"/>
</dbReference>
<evidence type="ECO:0000256" key="1">
    <source>
        <dbReference type="ARBA" id="ARBA00004127"/>
    </source>
</evidence>
<keyword evidence="10" id="KW-1278">Translocase</keyword>
<dbReference type="GO" id="GO:0046872">
    <property type="term" value="F:metal ion binding"/>
    <property type="evidence" value="ECO:0007669"/>
    <property type="project" value="UniProtKB-KW"/>
</dbReference>
<dbReference type="FunFam" id="3.40.50.1000:FF:000191">
    <property type="entry name" value="Calcium-transporting ATPase"/>
    <property type="match status" value="1"/>
</dbReference>
<dbReference type="FunFam" id="3.40.50.1000:FF:000001">
    <property type="entry name" value="Phospholipid-transporting ATPase IC"/>
    <property type="match status" value="1"/>
</dbReference>
<evidence type="ECO:0000256" key="4">
    <source>
        <dbReference type="ARBA" id="ARBA00022692"/>
    </source>
</evidence>
<dbReference type="NCBIfam" id="TIGR01494">
    <property type="entry name" value="ATPase_P-type"/>
    <property type="match status" value="2"/>
</dbReference>
<evidence type="ECO:0000256" key="6">
    <source>
        <dbReference type="ARBA" id="ARBA00022741"/>
    </source>
</evidence>
<feature type="transmembrane region" description="Helical" evidence="17">
    <location>
        <begin position="310"/>
        <end position="328"/>
    </location>
</feature>
<sequence>MILDVTQRTEPYTINFRVSKEQLCQVAYACQERTFTEEIDKLEELGGEEFIEMALCSNYKNGLQLNDVVLREQNFGHNRKPIILPKSYCQLLWSALEDFTMRILCLAALVSIAVDVGTASSDYRAYAWIEGFAILVAVIISTNANAINDYQKEKQFQKLNAVADERKRVTVIRNGQKFDIHMSEVLVGDVVMIFEGMEIPADGMVFEASDLTTDESAMTGETDPIKKNQLSYCIAKRNQTDSATAGHHEVPSPIMMSGTRVLTGEGKMIILVVGDLSCAGKISALLRQDEPEATPLQVKLAAIAEDIGKFGLYSAIIIVIVMCIRFAIEKSQIEWENKYIVEIVNFFIIGITVIVVAIPEGLPLAVTLSLAYSTKQMLRDQNLVRKMAACETMGGASMICSDKTGTLTQNKMTLVNMWNDNLIELESYSTCNLTDYLPQQLADLFIQSAIVNSSAMLRPEPKGSKTEISFLEFMDRCQQPYEQIKDKYPILIKYPFSSQRKRMSIIIDVGGGQQRLVCKGASEMVLAACTQYHSKTEGVKRIDSRVVEDAIESMAKKALRTICLAYKNISNAADLISKDDKGVYNIEQNDLILLAVLGIKDIIRQEVPRAIELCKRAGIKVRMVTGDNITTARAIANECGIISNSEDSIVMEGPEFVRRIGGVVCKNCHPDDCNCVRDSQTAEKENKKLRIDTIANAEEFDKIYPNLDVLARSRPEDKYALVTGLIERNHVVAVTGDGTNDAPALKKADVGFAMGVSGTEVAREAAAIILLDDNFNSIVKAVMWGRNVYDNIKKFLRFQLTANLVSVSLTLIGAALLRQEILKPIQLLWVNLIMDTLGSLALATEPPSEKLLNRKPHDRNEYIISKKMFKFIIGTALIQVGVVLIIVFLGDKFLPEYQDAYDTSIFSGPKIRFKYSNHNCVTDFDQLKSLGLTKLNQTSSTDNPDDSDKCLLTKCVCKNQECYEIQCPPCLYNEDSCSIVASGRLMTVQGDQDYYIMYNIEHEGSRHFTYVFNVFIMLQLFNFLNSRRITDEINILDNITNHSAFLLIVPFIFCIQILMVTFGSAAIGLYSYYGLQIKQWLIGIGFGSISLIGCLILKLIPEDNFCKQMETQKVAPLQQEVNLSSNKPEQTRNALANRYSQLSRHPDLPVH</sequence>
<keyword evidence="3 17" id="KW-0109">Calcium transport</keyword>
<evidence type="ECO:0000256" key="3">
    <source>
        <dbReference type="ARBA" id="ARBA00022568"/>
    </source>
</evidence>
<keyword evidence="14 17" id="KW-0472">Membrane</keyword>
<organism evidence="21 22">
    <name type="scientific">Paramecium sonneborni</name>
    <dbReference type="NCBI Taxonomy" id="65129"/>
    <lineage>
        <taxon>Eukaryota</taxon>
        <taxon>Sar</taxon>
        <taxon>Alveolata</taxon>
        <taxon>Ciliophora</taxon>
        <taxon>Intramacronucleata</taxon>
        <taxon>Oligohymenophorea</taxon>
        <taxon>Peniculida</taxon>
        <taxon>Parameciidae</taxon>
        <taxon>Paramecium</taxon>
    </lineage>
</organism>
<feature type="domain" description="Cation-transporting P-type ATPase N-terminal" evidence="20">
    <location>
        <begin position="54"/>
        <end position="111"/>
    </location>
</feature>
<protein>
    <recommendedName>
        <fullName evidence="17">Calcium-transporting ATPase</fullName>
        <ecNumber evidence="17">7.2.2.10</ecNumber>
    </recommendedName>
</protein>
<evidence type="ECO:0000259" key="20">
    <source>
        <dbReference type="Pfam" id="PF00690"/>
    </source>
</evidence>
<dbReference type="CDD" id="cd02081">
    <property type="entry name" value="P-type_ATPase_Ca_PMCA-like"/>
    <property type="match status" value="1"/>
</dbReference>
<dbReference type="SFLD" id="SFLDG00002">
    <property type="entry name" value="C1.7:_P-type_atpase_like"/>
    <property type="match status" value="1"/>
</dbReference>